<protein>
    <recommendedName>
        <fullName evidence="2">Type II secretion system protein GspB C-terminal domain-containing protein</fullName>
    </recommendedName>
</protein>
<dbReference type="EMBL" id="PIPZ01000001">
    <property type="protein sequence ID" value="RUO60747.1"/>
    <property type="molecule type" value="Genomic_DNA"/>
</dbReference>
<accession>A0A432YIF1</accession>
<name>A0A432YIF1_9GAMM</name>
<gene>
    <name evidence="3" type="ORF">CWI76_00190</name>
</gene>
<dbReference type="Proteomes" id="UP000288127">
    <property type="component" value="Unassembled WGS sequence"/>
</dbReference>
<dbReference type="AlphaFoldDB" id="A0A432YIF1"/>
<comment type="caution">
    <text evidence="3">The sequence shown here is derived from an EMBL/GenBank/DDBJ whole genome shotgun (WGS) entry which is preliminary data.</text>
</comment>
<feature type="domain" description="Type II secretion system protein GspB C-terminal" evidence="2">
    <location>
        <begin position="172"/>
        <end position="230"/>
    </location>
</feature>
<organism evidence="3 4">
    <name type="scientific">Pseudidiomarina marina</name>
    <dbReference type="NCBI Taxonomy" id="502366"/>
    <lineage>
        <taxon>Bacteria</taxon>
        <taxon>Pseudomonadati</taxon>
        <taxon>Pseudomonadota</taxon>
        <taxon>Gammaproteobacteria</taxon>
        <taxon>Alteromonadales</taxon>
        <taxon>Idiomarinaceae</taxon>
        <taxon>Pseudidiomarina</taxon>
    </lineage>
</organism>
<dbReference type="Pfam" id="PF16537">
    <property type="entry name" value="T2SSB"/>
    <property type="match status" value="1"/>
</dbReference>
<evidence type="ECO:0000313" key="4">
    <source>
        <dbReference type="Proteomes" id="UP000288127"/>
    </source>
</evidence>
<evidence type="ECO:0000256" key="1">
    <source>
        <dbReference type="SAM" id="Phobius"/>
    </source>
</evidence>
<evidence type="ECO:0000313" key="3">
    <source>
        <dbReference type="EMBL" id="RUO60747.1"/>
    </source>
</evidence>
<keyword evidence="1" id="KW-1133">Transmembrane helix</keyword>
<keyword evidence="1" id="KW-0812">Transmembrane</keyword>
<proteinExistence type="predicted"/>
<keyword evidence="1" id="KW-0472">Membrane</keyword>
<dbReference type="InterPro" id="IPR032389">
    <property type="entry name" value="GspB_C"/>
</dbReference>
<keyword evidence="4" id="KW-1185">Reference proteome</keyword>
<dbReference type="GO" id="GO:0015627">
    <property type="term" value="C:type II protein secretion system complex"/>
    <property type="evidence" value="ECO:0007669"/>
    <property type="project" value="InterPro"/>
</dbReference>
<evidence type="ECO:0000259" key="2">
    <source>
        <dbReference type="Pfam" id="PF16537"/>
    </source>
</evidence>
<feature type="transmembrane region" description="Helical" evidence="1">
    <location>
        <begin position="34"/>
        <end position="54"/>
    </location>
</feature>
<dbReference type="RefSeq" id="WP_126758397.1">
    <property type="nucleotide sequence ID" value="NZ_PIPZ01000001.1"/>
</dbReference>
<sequence length="237" mass="25572">MSSVLKALRNQQSPLIQQPGTISLQSAQQGTGTFAKAIITTLVIIMAIIAGWFISQQLLSGIAESEVASQEIQSPTVSPSYQLGSVASVIQPNWRIEEESEPAGDAEEGDELISTAERQANTSVVNSNQAIDLKQISPEMLSAFESALGEQGENLSVVPALSQLSPSFQRSVPSFTYDGHQYSSRPNSRWIELGGVRLFEGESYQGLTILAIAPAHVVLSKNDQAFQQPALEDWTKP</sequence>
<dbReference type="OrthoDB" id="5432325at2"/>
<reference evidence="4" key="1">
    <citation type="journal article" date="2018" name="Front. Microbiol.">
        <title>Genome-Based Analysis Reveals the Taxonomy and Diversity of the Family Idiomarinaceae.</title>
        <authorList>
            <person name="Liu Y."/>
            <person name="Lai Q."/>
            <person name="Shao Z."/>
        </authorList>
    </citation>
    <scope>NUCLEOTIDE SEQUENCE [LARGE SCALE GENOMIC DNA]</scope>
    <source>
        <strain evidence="4">PIM1</strain>
    </source>
</reference>